<protein>
    <submittedName>
        <fullName evidence="1">Uncharacterized protein</fullName>
    </submittedName>
</protein>
<comment type="caution">
    <text evidence="1">The sequence shown here is derived from an EMBL/GenBank/DDBJ whole genome shotgun (WGS) entry which is preliminary data.</text>
</comment>
<dbReference type="Proteomes" id="UP001162992">
    <property type="component" value="Chromosome 10"/>
</dbReference>
<keyword evidence="2" id="KW-1185">Reference proteome</keyword>
<reference evidence="2" key="1">
    <citation type="journal article" date="2024" name="Proc. Natl. Acad. Sci. U.S.A.">
        <title>Extraordinary preservation of gene collinearity over three hundred million years revealed in homosporous lycophytes.</title>
        <authorList>
            <person name="Li C."/>
            <person name="Wickell D."/>
            <person name="Kuo L.Y."/>
            <person name="Chen X."/>
            <person name="Nie B."/>
            <person name="Liao X."/>
            <person name="Peng D."/>
            <person name="Ji J."/>
            <person name="Jenkins J."/>
            <person name="Williams M."/>
            <person name="Shu S."/>
            <person name="Plott C."/>
            <person name="Barry K."/>
            <person name="Rajasekar S."/>
            <person name="Grimwood J."/>
            <person name="Han X."/>
            <person name="Sun S."/>
            <person name="Hou Z."/>
            <person name="He W."/>
            <person name="Dai G."/>
            <person name="Sun C."/>
            <person name="Schmutz J."/>
            <person name="Leebens-Mack J.H."/>
            <person name="Li F.W."/>
            <person name="Wang L."/>
        </authorList>
    </citation>
    <scope>NUCLEOTIDE SEQUENCE [LARGE SCALE GENOMIC DNA]</scope>
    <source>
        <strain evidence="2">cv. PW_Plant_1</strain>
    </source>
</reference>
<dbReference type="EMBL" id="CM055101">
    <property type="protein sequence ID" value="KAJ7541720.1"/>
    <property type="molecule type" value="Genomic_DNA"/>
</dbReference>
<proteinExistence type="predicted"/>
<name>A0ACC2CIE5_DIPCM</name>
<organism evidence="1 2">
    <name type="scientific">Diphasiastrum complanatum</name>
    <name type="common">Issler's clubmoss</name>
    <name type="synonym">Lycopodium complanatum</name>
    <dbReference type="NCBI Taxonomy" id="34168"/>
    <lineage>
        <taxon>Eukaryota</taxon>
        <taxon>Viridiplantae</taxon>
        <taxon>Streptophyta</taxon>
        <taxon>Embryophyta</taxon>
        <taxon>Tracheophyta</taxon>
        <taxon>Lycopodiopsida</taxon>
        <taxon>Lycopodiales</taxon>
        <taxon>Lycopodiaceae</taxon>
        <taxon>Lycopodioideae</taxon>
        <taxon>Diphasiastrum</taxon>
    </lineage>
</organism>
<evidence type="ECO:0000313" key="1">
    <source>
        <dbReference type="EMBL" id="KAJ7541720.1"/>
    </source>
</evidence>
<sequence>MLSKRILPLNYIRSMCKEGCLEDALHDLEFMERQGQILDPRIYSCLLQTCARFKALASGKLVHAFAAKSGYEQDKNVGSNIINMYVSCGSVVDARKVFDGLLKKNAFTWTAMIAGCAKHGHHVEALTIYKQMRREGVIPNKFTFVGVLNACAGHMALDQGKLIHSHIVKCGYECDVFVASSLVNMYSKCGSLEDAQKVFDKMPSKDVVSWTVMIDGYVRQGCYEKALAMFSNMQLKGVKPNQFTFVSLLRACSGLFSLTQGQWLHSEICKSGLELDMYVCTSLIDMYANCGSIVDARQLFDRMPKRDVVLWTVMITGYAKSGYNKEALHFFQKMQKEGLKADKVIFVSIINACSSLASLEQGRWVHSQFIKSGLEGDAFVASALVDMYMNCGSIEEARQEFDKTSRRNVVLWNAMIVGFAKCGHIKQAHELFQEMQKQGFKPDEVTFIGLLHSCASLADLDQGKQLHEKLIQSGLKPDKFLGSTLVHMYVKCGSIKDAEQVFENMLNRDVISWNALISGYTKHGTSVKAIRMFQCMQKEGVKPNEFTFVGLLNACASILAFEDGKQAHCQLLQSGFELNLFVANALIDMYSKCGRLESARVVFDRMLIRDTVSWNSMIAGYAVHGYFNEAFQLLAQMQQKNEKVEGVTLVSVMSVCSHAGLLNEGFHYFKSMDGCEGIKPTVEHGGCMVDLFGRAGCLGEALHFINNSPFEPTVELWISFLASCRGQGDRVLAEHAAEQILRLDPNNDAAYVLLSNVYAEHAEDQFYVVRETTRDTPGFGNLSLPLQNLVPEAPCKQSRDQT</sequence>
<accession>A0ACC2CIE5</accession>
<evidence type="ECO:0000313" key="2">
    <source>
        <dbReference type="Proteomes" id="UP001162992"/>
    </source>
</evidence>
<gene>
    <name evidence="1" type="ORF">O6H91_10G073100</name>
</gene>